<gene>
    <name evidence="1" type="ORF">FAJ34_08230</name>
</gene>
<keyword evidence="1" id="KW-0418">Kinase</keyword>
<organism evidence="1 2">
    <name type="scientific">Streptococcus suis</name>
    <dbReference type="NCBI Taxonomy" id="1307"/>
    <lineage>
        <taxon>Bacteria</taxon>
        <taxon>Bacillati</taxon>
        <taxon>Bacillota</taxon>
        <taxon>Bacilli</taxon>
        <taxon>Lactobacillales</taxon>
        <taxon>Streptococcaceae</taxon>
        <taxon>Streptococcus</taxon>
    </lineage>
</organism>
<dbReference type="EC" id="2.7.1.25" evidence="1"/>
<dbReference type="GO" id="GO:0004020">
    <property type="term" value="F:adenylylsulfate kinase activity"/>
    <property type="evidence" value="ECO:0007669"/>
    <property type="project" value="UniProtKB-EC"/>
</dbReference>
<evidence type="ECO:0000313" key="2">
    <source>
        <dbReference type="Proteomes" id="UP000305768"/>
    </source>
</evidence>
<sequence length="175" mass="20611">MIIWLNGPFGVGKTTLANILHKRIENSYLYDPELLGDFLQHQLPQTVCPEDFQDYSVWRQITYKIVFDLAAKTDKIIIIPMTIYKKEYYHEIIQQLIKDKIPLGHYILLADKTTILERLDNRVNEDNIWAQRHLDVCLKAFESHIPGQRQRLNTDSLKPEEVAKKILMLSEFTEK</sequence>
<proteinExistence type="predicted"/>
<dbReference type="Pfam" id="PF13671">
    <property type="entry name" value="AAA_33"/>
    <property type="match status" value="1"/>
</dbReference>
<protein>
    <submittedName>
        <fullName evidence="1">Adenylyl-sulfate kinase</fullName>
        <ecNumber evidence="1">2.7.1.25</ecNumber>
    </submittedName>
</protein>
<dbReference type="InterPro" id="IPR027417">
    <property type="entry name" value="P-loop_NTPase"/>
</dbReference>
<dbReference type="RefSeq" id="WP_136628684.1">
    <property type="nucleotide sequence ID" value="NZ_SSXP01000011.1"/>
</dbReference>
<evidence type="ECO:0000313" key="1">
    <source>
        <dbReference type="EMBL" id="TII06934.1"/>
    </source>
</evidence>
<accession>A0A4T2H681</accession>
<comment type="caution">
    <text evidence="1">The sequence shown here is derived from an EMBL/GenBank/DDBJ whole genome shotgun (WGS) entry which is preliminary data.</text>
</comment>
<dbReference type="Gene3D" id="3.40.50.300">
    <property type="entry name" value="P-loop containing nucleotide triphosphate hydrolases"/>
    <property type="match status" value="1"/>
</dbReference>
<dbReference type="SUPFAM" id="SSF52540">
    <property type="entry name" value="P-loop containing nucleoside triphosphate hydrolases"/>
    <property type="match status" value="1"/>
</dbReference>
<dbReference type="Proteomes" id="UP000305768">
    <property type="component" value="Unassembled WGS sequence"/>
</dbReference>
<reference evidence="1 2" key="1">
    <citation type="submission" date="2019-04" db="EMBL/GenBank/DDBJ databases">
        <title>Genome analysis of Streptococcus suis strain WUSS425.</title>
        <authorList>
            <person name="Chen H."/>
            <person name="Gao X."/>
            <person name="Wu Z."/>
        </authorList>
    </citation>
    <scope>NUCLEOTIDE SEQUENCE [LARGE SCALE GENOMIC DNA]</scope>
    <source>
        <strain evidence="1 2">WUSS425</strain>
    </source>
</reference>
<dbReference type="EMBL" id="SSXP01000011">
    <property type="protein sequence ID" value="TII06934.1"/>
    <property type="molecule type" value="Genomic_DNA"/>
</dbReference>
<keyword evidence="1" id="KW-0808">Transferase</keyword>
<dbReference type="AlphaFoldDB" id="A0A4T2H681"/>
<name>A0A4T2H681_STRSU</name>